<evidence type="ECO:0000313" key="1">
    <source>
        <dbReference type="EMBL" id="CBY33735.1"/>
    </source>
</evidence>
<protein>
    <submittedName>
        <fullName evidence="1">Uncharacterized protein</fullName>
    </submittedName>
</protein>
<dbReference type="AlphaFoldDB" id="E4YDX9"/>
<dbReference type="InterPro" id="IPR011043">
    <property type="entry name" value="Gal_Oxase/kelch_b-propeller"/>
</dbReference>
<gene>
    <name evidence="1" type="ORF">GSOID_T00021677001</name>
</gene>
<name>E4YDX9_OIKDI</name>
<dbReference type="Gene3D" id="2.120.10.80">
    <property type="entry name" value="Kelch-type beta propeller"/>
    <property type="match status" value="1"/>
</dbReference>
<sequence>MRLLPSITAGLCFGRGIDKFSCPDLEIEEICSAECRVVYVDCRNDCIDQSCDAKCSSEYTLCLNNCPCSINCPDGCTGCDYYLCENSTPSTATSTTTTDSPVHVQVIGDTFGYPRTSYIFDLEGFKENRCIETPPRGAGGHYYMDYTGVAVLKGEVMVFGGRSDVRKIASLNECSFEELPQRLQRGFQTETGSLVAFNEQNVLLCFADDTNNNMCEKYDAESETSSLSVSNSRYPHRTACLGHIDGSPVAVAGFGYSTFDRKKVEQLTNDAWLALPSHPKDVSAHSCLSLENELLTIGGWLDVLVDQVKYSKEIYLLRKNSWTLVGTLQKASGGHSTIMVSSGEIINVSGINSPFNIEKLKWDGDHVTSTEVLFENNFFIYRPVLYESHRNACSATCE</sequence>
<dbReference type="SUPFAM" id="SSF50965">
    <property type="entry name" value="Galactose oxidase, central domain"/>
    <property type="match status" value="1"/>
</dbReference>
<dbReference type="Proteomes" id="UP000011014">
    <property type="component" value="Unassembled WGS sequence"/>
</dbReference>
<proteinExistence type="predicted"/>
<reference evidence="1" key="1">
    <citation type="journal article" date="2010" name="Science">
        <title>Plasticity of animal genome architecture unmasked by rapid evolution of a pelagic tunicate.</title>
        <authorList>
            <person name="Denoeud F."/>
            <person name="Henriet S."/>
            <person name="Mungpakdee S."/>
            <person name="Aury J.M."/>
            <person name="Da Silva C."/>
            <person name="Brinkmann H."/>
            <person name="Mikhaleva J."/>
            <person name="Olsen L.C."/>
            <person name="Jubin C."/>
            <person name="Canestro C."/>
            <person name="Bouquet J.M."/>
            <person name="Danks G."/>
            <person name="Poulain J."/>
            <person name="Campsteijn C."/>
            <person name="Adamski M."/>
            <person name="Cross I."/>
            <person name="Yadetie F."/>
            <person name="Muffato M."/>
            <person name="Louis A."/>
            <person name="Butcher S."/>
            <person name="Tsagkogeorga G."/>
            <person name="Konrad A."/>
            <person name="Singh S."/>
            <person name="Jensen M.F."/>
            <person name="Cong E.H."/>
            <person name="Eikeseth-Otteraa H."/>
            <person name="Noel B."/>
            <person name="Anthouard V."/>
            <person name="Porcel B.M."/>
            <person name="Kachouri-Lafond R."/>
            <person name="Nishino A."/>
            <person name="Ugolini M."/>
            <person name="Chourrout P."/>
            <person name="Nishida H."/>
            <person name="Aasland R."/>
            <person name="Huzurbazar S."/>
            <person name="Westhof E."/>
            <person name="Delsuc F."/>
            <person name="Lehrach H."/>
            <person name="Reinhardt R."/>
            <person name="Weissenbach J."/>
            <person name="Roy S.W."/>
            <person name="Artiguenave F."/>
            <person name="Postlethwait J.H."/>
            <person name="Manak J.R."/>
            <person name="Thompson E.M."/>
            <person name="Jaillon O."/>
            <person name="Du Pasquier L."/>
            <person name="Boudinot P."/>
            <person name="Liberles D.A."/>
            <person name="Volff J.N."/>
            <person name="Philippe H."/>
            <person name="Lenhard B."/>
            <person name="Roest Crollius H."/>
            <person name="Wincker P."/>
            <person name="Chourrout D."/>
        </authorList>
    </citation>
    <scope>NUCLEOTIDE SEQUENCE [LARGE SCALE GENOMIC DNA]</scope>
</reference>
<organism evidence="1">
    <name type="scientific">Oikopleura dioica</name>
    <name type="common">Tunicate</name>
    <dbReference type="NCBI Taxonomy" id="34765"/>
    <lineage>
        <taxon>Eukaryota</taxon>
        <taxon>Metazoa</taxon>
        <taxon>Chordata</taxon>
        <taxon>Tunicata</taxon>
        <taxon>Appendicularia</taxon>
        <taxon>Copelata</taxon>
        <taxon>Oikopleuridae</taxon>
        <taxon>Oikopleura</taxon>
    </lineage>
</organism>
<dbReference type="EMBL" id="FN654443">
    <property type="protein sequence ID" value="CBY33735.1"/>
    <property type="molecule type" value="Genomic_DNA"/>
</dbReference>
<dbReference type="InterPro" id="IPR015915">
    <property type="entry name" value="Kelch-typ_b-propeller"/>
</dbReference>
<accession>E4YDX9</accession>